<organism evidence="1 2">
    <name type="scientific">Vibrio hangzhouensis</name>
    <dbReference type="NCBI Taxonomy" id="462991"/>
    <lineage>
        <taxon>Bacteria</taxon>
        <taxon>Pseudomonadati</taxon>
        <taxon>Pseudomonadota</taxon>
        <taxon>Gammaproteobacteria</taxon>
        <taxon>Vibrionales</taxon>
        <taxon>Vibrionaceae</taxon>
        <taxon>Vibrio</taxon>
    </lineage>
</organism>
<accession>A0A1H5ZP12</accession>
<dbReference type="SUPFAM" id="SSF54909">
    <property type="entry name" value="Dimeric alpha+beta barrel"/>
    <property type="match status" value="1"/>
</dbReference>
<reference evidence="2" key="1">
    <citation type="submission" date="2016-10" db="EMBL/GenBank/DDBJ databases">
        <authorList>
            <person name="Varghese N."/>
            <person name="Submissions S."/>
        </authorList>
    </citation>
    <scope>NUCLEOTIDE SEQUENCE [LARGE SCALE GENOMIC DNA]</scope>
    <source>
        <strain evidence="2">CGMCC 1.7062</strain>
    </source>
</reference>
<sequence>MNTKKAANCLEIVSYKSIVSVEAMIPVNQQMQTFLHQQPGFVRRELAHEQQSWTDLVWWQDLESAKAAAEALMSQPFAETLMANVDPESIHMQHKQLCRL</sequence>
<proteinExistence type="predicted"/>
<evidence type="ECO:0000313" key="1">
    <source>
        <dbReference type="EMBL" id="SEG38248.1"/>
    </source>
</evidence>
<dbReference type="OrthoDB" id="7859710at2"/>
<keyword evidence="2" id="KW-1185">Reference proteome</keyword>
<gene>
    <name evidence="1" type="ORF">SAMN04488244_112111</name>
</gene>
<evidence type="ECO:0008006" key="3">
    <source>
        <dbReference type="Google" id="ProtNLM"/>
    </source>
</evidence>
<dbReference type="Proteomes" id="UP000236721">
    <property type="component" value="Unassembled WGS sequence"/>
</dbReference>
<dbReference type="RefSeq" id="WP_103880870.1">
    <property type="nucleotide sequence ID" value="NZ_FNVG01000012.1"/>
</dbReference>
<name>A0A1H5ZP12_9VIBR</name>
<dbReference type="InterPro" id="IPR011008">
    <property type="entry name" value="Dimeric_a/b-barrel"/>
</dbReference>
<protein>
    <recommendedName>
        <fullName evidence="3">ABM domain-containing protein</fullName>
    </recommendedName>
</protein>
<dbReference type="EMBL" id="FNVG01000012">
    <property type="protein sequence ID" value="SEG38248.1"/>
    <property type="molecule type" value="Genomic_DNA"/>
</dbReference>
<dbReference type="AlphaFoldDB" id="A0A1H5ZP12"/>
<evidence type="ECO:0000313" key="2">
    <source>
        <dbReference type="Proteomes" id="UP000236721"/>
    </source>
</evidence>